<dbReference type="SMART" id="SM00331">
    <property type="entry name" value="PP2C_SIG"/>
    <property type="match status" value="1"/>
</dbReference>
<protein>
    <recommendedName>
        <fullName evidence="1">protein-serine/threonine phosphatase</fullName>
        <ecNumber evidence="1">3.1.3.16</ecNumber>
    </recommendedName>
    <alternativeName>
        <fullName evidence="15">Protein-serine/threonine phosphatase</fullName>
    </alternativeName>
    <alternativeName>
        <fullName evidence="14">Serine/threonine-protein kinase</fullName>
    </alternativeName>
</protein>
<name>A0A1E7LTS1_9ACTN</name>
<evidence type="ECO:0000256" key="4">
    <source>
        <dbReference type="ARBA" id="ARBA00022723"/>
    </source>
</evidence>
<dbReference type="PATRIC" id="fig|518642.7.peg.4522"/>
<evidence type="ECO:0000256" key="9">
    <source>
        <dbReference type="ARBA" id="ARBA00022842"/>
    </source>
</evidence>
<dbReference type="SUPFAM" id="SSF55874">
    <property type="entry name" value="ATPase domain of HSP90 chaperone/DNA topoisomerase II/histidine kinase"/>
    <property type="match status" value="1"/>
</dbReference>
<evidence type="ECO:0000256" key="14">
    <source>
        <dbReference type="ARBA" id="ARBA00075117"/>
    </source>
</evidence>
<evidence type="ECO:0000256" key="12">
    <source>
        <dbReference type="ARBA" id="ARBA00047761"/>
    </source>
</evidence>
<keyword evidence="10" id="KW-0904">Protein phosphatase</keyword>
<dbReference type="PANTHER" id="PTHR43156:SF2">
    <property type="entry name" value="STAGE II SPORULATION PROTEIN E"/>
    <property type="match status" value="1"/>
</dbReference>
<dbReference type="Gene3D" id="3.30.450.40">
    <property type="match status" value="1"/>
</dbReference>
<dbReference type="EMBL" id="LJGZ01000087">
    <property type="protein sequence ID" value="OEV19323.1"/>
    <property type="molecule type" value="Genomic_DNA"/>
</dbReference>
<dbReference type="GO" id="GO:0016301">
    <property type="term" value="F:kinase activity"/>
    <property type="evidence" value="ECO:0007669"/>
    <property type="project" value="UniProtKB-KW"/>
</dbReference>
<keyword evidence="6" id="KW-0418">Kinase</keyword>
<accession>A0A1E7LTS1</accession>
<dbReference type="PANTHER" id="PTHR43156">
    <property type="entry name" value="STAGE II SPORULATION PROTEIN E-RELATED"/>
    <property type="match status" value="1"/>
</dbReference>
<evidence type="ECO:0000256" key="11">
    <source>
        <dbReference type="ARBA" id="ARBA00023211"/>
    </source>
</evidence>
<keyword evidence="11" id="KW-0464">Manganese</keyword>
<keyword evidence="20" id="KW-1185">Reference proteome</keyword>
<feature type="domain" description="PPM-type phosphatase" evidence="18">
    <location>
        <begin position="253"/>
        <end position="467"/>
    </location>
</feature>
<evidence type="ECO:0000259" key="17">
    <source>
        <dbReference type="SMART" id="SM00065"/>
    </source>
</evidence>
<dbReference type="Pfam" id="PF01590">
    <property type="entry name" value="GAF"/>
    <property type="match status" value="1"/>
</dbReference>
<dbReference type="Gene3D" id="3.60.40.10">
    <property type="entry name" value="PPM-type phosphatase domain"/>
    <property type="match status" value="1"/>
</dbReference>
<keyword evidence="4" id="KW-0479">Metal-binding</keyword>
<dbReference type="SMART" id="SM00065">
    <property type="entry name" value="GAF"/>
    <property type="match status" value="1"/>
</dbReference>
<dbReference type="Pfam" id="PF13581">
    <property type="entry name" value="HATPase_c_2"/>
    <property type="match status" value="1"/>
</dbReference>
<comment type="function">
    <text evidence="13">Primarily acts as an independent SigF regulator that is sensitive to the osmosensory signal, mediating the cross talk of PknD with the SigF regulon. Possesses both phosphatase and kinase activities. The kinase domain functions as a classic anti-sigma factor-like kinase to phosphorylate the anti-anti-sigma factor domain at the canonical regulatory site, and the phosphatase domain antagonizes this activity.</text>
</comment>
<keyword evidence="3" id="KW-0808">Transferase</keyword>
<dbReference type="EC" id="3.1.3.16" evidence="1"/>
<dbReference type="InterPro" id="IPR003594">
    <property type="entry name" value="HATPase_dom"/>
</dbReference>
<evidence type="ECO:0000256" key="2">
    <source>
        <dbReference type="ARBA" id="ARBA00022553"/>
    </source>
</evidence>
<dbReference type="GO" id="GO:0005524">
    <property type="term" value="F:ATP binding"/>
    <property type="evidence" value="ECO:0007669"/>
    <property type="project" value="UniProtKB-KW"/>
</dbReference>
<evidence type="ECO:0000256" key="13">
    <source>
        <dbReference type="ARBA" id="ARBA00056274"/>
    </source>
</evidence>
<feature type="region of interest" description="Disordered" evidence="16">
    <location>
        <begin position="1"/>
        <end position="21"/>
    </location>
</feature>
<evidence type="ECO:0000256" key="10">
    <source>
        <dbReference type="ARBA" id="ARBA00022912"/>
    </source>
</evidence>
<feature type="compositionally biased region" description="Basic and acidic residues" evidence="16">
    <location>
        <begin position="1"/>
        <end position="12"/>
    </location>
</feature>
<evidence type="ECO:0000256" key="5">
    <source>
        <dbReference type="ARBA" id="ARBA00022741"/>
    </source>
</evidence>
<dbReference type="Proteomes" id="UP000175971">
    <property type="component" value="Unassembled WGS sequence"/>
</dbReference>
<dbReference type="Gene3D" id="3.30.565.10">
    <property type="entry name" value="Histidine kinase-like ATPase, C-terminal domain"/>
    <property type="match status" value="1"/>
</dbReference>
<evidence type="ECO:0000256" key="3">
    <source>
        <dbReference type="ARBA" id="ARBA00022679"/>
    </source>
</evidence>
<keyword evidence="8" id="KW-0067">ATP-binding</keyword>
<comment type="caution">
    <text evidence="19">The sequence shown here is derived from an EMBL/GenBank/DDBJ whole genome shotgun (WGS) entry which is preliminary data.</text>
</comment>
<organism evidence="19 20">
    <name type="scientific">Streptomyces nanshensis</name>
    <dbReference type="NCBI Taxonomy" id="518642"/>
    <lineage>
        <taxon>Bacteria</taxon>
        <taxon>Bacillati</taxon>
        <taxon>Actinomycetota</taxon>
        <taxon>Actinomycetes</taxon>
        <taxon>Kitasatosporales</taxon>
        <taxon>Streptomycetaceae</taxon>
        <taxon>Streptomyces</taxon>
    </lineage>
</organism>
<evidence type="ECO:0000259" key="18">
    <source>
        <dbReference type="SMART" id="SM00331"/>
    </source>
</evidence>
<dbReference type="InterPro" id="IPR036457">
    <property type="entry name" value="PPM-type-like_dom_sf"/>
</dbReference>
<dbReference type="AlphaFoldDB" id="A0A1E7LTS1"/>
<proteinExistence type="predicted"/>
<dbReference type="CDD" id="cd16936">
    <property type="entry name" value="HATPase_RsbW-like"/>
    <property type="match status" value="1"/>
</dbReference>
<evidence type="ECO:0000256" key="15">
    <source>
        <dbReference type="ARBA" id="ARBA00081350"/>
    </source>
</evidence>
<evidence type="ECO:0000256" key="6">
    <source>
        <dbReference type="ARBA" id="ARBA00022777"/>
    </source>
</evidence>
<dbReference type="InterPro" id="IPR003018">
    <property type="entry name" value="GAF"/>
</dbReference>
<keyword evidence="5" id="KW-0547">Nucleotide-binding</keyword>
<dbReference type="InterPro" id="IPR052016">
    <property type="entry name" value="Bact_Sigma-Reg"/>
</dbReference>
<evidence type="ECO:0000313" key="20">
    <source>
        <dbReference type="Proteomes" id="UP000175971"/>
    </source>
</evidence>
<dbReference type="SUPFAM" id="SSF55781">
    <property type="entry name" value="GAF domain-like"/>
    <property type="match status" value="1"/>
</dbReference>
<dbReference type="GO" id="GO:0046872">
    <property type="term" value="F:metal ion binding"/>
    <property type="evidence" value="ECO:0007669"/>
    <property type="project" value="UniProtKB-KW"/>
</dbReference>
<keyword evidence="9" id="KW-0460">Magnesium</keyword>
<dbReference type="InterPro" id="IPR029016">
    <property type="entry name" value="GAF-like_dom_sf"/>
</dbReference>
<dbReference type="FunFam" id="3.30.450.40:FF:000035">
    <property type="entry name" value="PAS sensor protein"/>
    <property type="match status" value="1"/>
</dbReference>
<evidence type="ECO:0000256" key="16">
    <source>
        <dbReference type="SAM" id="MobiDB-lite"/>
    </source>
</evidence>
<reference evidence="19 20" key="1">
    <citation type="journal article" date="2016" name="Front. Microbiol.">
        <title>Comparative Genomics Analysis of Streptomyces Species Reveals Their Adaptation to the Marine Environment and Their Diversity at the Genomic Level.</title>
        <authorList>
            <person name="Tian X."/>
            <person name="Zhang Z."/>
            <person name="Yang T."/>
            <person name="Chen M."/>
            <person name="Li J."/>
            <person name="Chen F."/>
            <person name="Yang J."/>
            <person name="Li W."/>
            <person name="Zhang B."/>
            <person name="Zhang Z."/>
            <person name="Wu J."/>
            <person name="Zhang C."/>
            <person name="Long L."/>
            <person name="Xiao J."/>
        </authorList>
    </citation>
    <scope>NUCLEOTIDE SEQUENCE [LARGE SCALE GENOMIC DNA]</scope>
    <source>
        <strain evidence="19 20">SCSIO M10372</strain>
    </source>
</reference>
<evidence type="ECO:0000256" key="7">
    <source>
        <dbReference type="ARBA" id="ARBA00022801"/>
    </source>
</evidence>
<evidence type="ECO:0000256" key="1">
    <source>
        <dbReference type="ARBA" id="ARBA00013081"/>
    </source>
</evidence>
<evidence type="ECO:0000256" key="8">
    <source>
        <dbReference type="ARBA" id="ARBA00022840"/>
    </source>
</evidence>
<dbReference type="FunFam" id="3.30.565.10:FF:000028">
    <property type="entry name" value="PAS sensor protein"/>
    <property type="match status" value="1"/>
</dbReference>
<dbReference type="InterPro" id="IPR001932">
    <property type="entry name" value="PPM-type_phosphatase-like_dom"/>
</dbReference>
<dbReference type="Pfam" id="PF07228">
    <property type="entry name" value="SpoIIE"/>
    <property type="match status" value="1"/>
</dbReference>
<keyword evidence="7" id="KW-0378">Hydrolase</keyword>
<keyword evidence="2" id="KW-0597">Phosphoprotein</keyword>
<gene>
    <name evidence="19" type="ORF">AN221_17810</name>
</gene>
<comment type="catalytic activity">
    <reaction evidence="12">
        <text>O-phospho-L-seryl-[protein] + H2O = L-seryl-[protein] + phosphate</text>
        <dbReference type="Rhea" id="RHEA:20629"/>
        <dbReference type="Rhea" id="RHEA-COMP:9863"/>
        <dbReference type="Rhea" id="RHEA-COMP:11604"/>
        <dbReference type="ChEBI" id="CHEBI:15377"/>
        <dbReference type="ChEBI" id="CHEBI:29999"/>
        <dbReference type="ChEBI" id="CHEBI:43474"/>
        <dbReference type="ChEBI" id="CHEBI:83421"/>
        <dbReference type="EC" id="3.1.3.16"/>
    </reaction>
</comment>
<feature type="domain" description="GAF" evidence="17">
    <location>
        <begin position="63"/>
        <end position="235"/>
    </location>
</feature>
<dbReference type="InterPro" id="IPR036890">
    <property type="entry name" value="HATPase_C_sf"/>
</dbReference>
<dbReference type="SUPFAM" id="SSF81606">
    <property type="entry name" value="PP2C-like"/>
    <property type="match status" value="1"/>
</dbReference>
<dbReference type="GO" id="GO:0004722">
    <property type="term" value="F:protein serine/threonine phosphatase activity"/>
    <property type="evidence" value="ECO:0007669"/>
    <property type="project" value="UniProtKB-EC"/>
</dbReference>
<evidence type="ECO:0000313" key="19">
    <source>
        <dbReference type="EMBL" id="OEV19323.1"/>
    </source>
</evidence>
<sequence length="602" mass="64130">MREKGYHVDHQPGRPGTPLGAALGALPVPRILRRAVDAATAMRGTRRLEWLNAAGDHIGTTLDLDRTAQELADYAVPELADAAAVDLLDSLLRGGEGERSGSAEAPRTRAMAVAHIDRLRNLEPDPVGELTTAHPSKVAHQCLITRRPALVRRIAPDQYEYIAPTSHAALVLRRAGVHSYLALPLVSRGVLLGLVDFLRSGDRPPFSHADVALACELAAKAAVFVDNARLYGRERTAVVTLQRALLPRAAPSTPGLQVRSGYRPAVDPGGVGGDWFDVVALPSGRTALVVGDVMGHGLAAAATMGRLRSVARTLLGLDISPERVLARLDLAARDLEEDQVATCLCAVYDHAERTYRLASAGHLPPLMIDAAGRAAFLDVPPGAPLGAGVIPYDQVTTEVPEGSRLVMYTDGLIKNRHEDVDVLLERLRAAVDGPPVSLPDSCEAAWTRTDSCGDGRFDDAVMLMAEALPQPDADVVVWSLPANGSAAGTARRLVRAQLERWSLSELTDVTELVVSELVGNALRYGGGATGLRLLRHDRLCVEVSDIGPDLPQIQHAPLSAEGGRGLQLINMLCRRWGSCRTPEGKVVWAEQDLPGGGSRGSG</sequence>
<dbReference type="FunFam" id="3.60.40.10:FF:000005">
    <property type="entry name" value="Serine/threonine protein phosphatase"/>
    <property type="match status" value="1"/>
</dbReference>